<gene>
    <name evidence="5" type="primary">Ervk5_0</name>
    <name evidence="5" type="ORF">NOTCIN_R14959</name>
</gene>
<protein>
    <submittedName>
        <fullName evidence="5">GAK5 protein</fullName>
    </submittedName>
</protein>
<dbReference type="InterPro" id="IPR001878">
    <property type="entry name" value="Znf_CCHC"/>
</dbReference>
<feature type="region of interest" description="Disordered" evidence="3">
    <location>
        <begin position="137"/>
        <end position="160"/>
    </location>
</feature>
<evidence type="ECO:0000313" key="6">
    <source>
        <dbReference type="Proteomes" id="UP000579558"/>
    </source>
</evidence>
<dbReference type="GO" id="GO:0008270">
    <property type="term" value="F:zinc ion binding"/>
    <property type="evidence" value="ECO:0007669"/>
    <property type="project" value="UniProtKB-KW"/>
</dbReference>
<dbReference type="InterPro" id="IPR050195">
    <property type="entry name" value="Primate_lentivir_Gag_pol-like"/>
</dbReference>
<feature type="compositionally biased region" description="Basic residues" evidence="3">
    <location>
        <begin position="150"/>
        <end position="160"/>
    </location>
</feature>
<keyword evidence="6" id="KW-1185">Reference proteome</keyword>
<dbReference type="Gene3D" id="1.10.1200.30">
    <property type="match status" value="1"/>
</dbReference>
<reference evidence="5 6" key="1">
    <citation type="submission" date="2019-09" db="EMBL/GenBank/DDBJ databases">
        <title>Bird 10,000 Genomes (B10K) Project - Family phase.</title>
        <authorList>
            <person name="Zhang G."/>
        </authorList>
    </citation>
    <scope>NUCLEOTIDE SEQUENCE [LARGE SCALE GENOMIC DNA]</scope>
    <source>
        <strain evidence="5">B10K-DU-029-75</strain>
    </source>
</reference>
<dbReference type="PROSITE" id="PS50158">
    <property type="entry name" value="ZF_CCHC"/>
    <property type="match status" value="1"/>
</dbReference>
<sequence>TDTQEAADAVSKFLAYENANHDGEKGLDLIKNGANVDLTDYIKACTSISSEQFKAKLITAVVAEQLQVARAAIKCFECREQGHIRKQCPKGQKGNKKPKKTCPHCQKGFHWSNQRWSKYDKDSNSLPKQGNSKWGVGCGAVTPSPTGPHSIRHQHKHKPC</sequence>
<feature type="non-terminal residue" evidence="5">
    <location>
        <position position="1"/>
    </location>
</feature>
<keyword evidence="1" id="KW-0449">Lipoprotein</keyword>
<dbReference type="Pfam" id="PF00098">
    <property type="entry name" value="zf-CCHC"/>
    <property type="match status" value="1"/>
</dbReference>
<dbReference type="GO" id="GO:0003676">
    <property type="term" value="F:nucleic acid binding"/>
    <property type="evidence" value="ECO:0007669"/>
    <property type="project" value="InterPro"/>
</dbReference>
<dbReference type="SUPFAM" id="SSF57756">
    <property type="entry name" value="Retrovirus zinc finger-like domains"/>
    <property type="match status" value="1"/>
</dbReference>
<accession>A0A7K6UT77</accession>
<keyword evidence="2" id="KW-0862">Zinc</keyword>
<dbReference type="SMART" id="SM00343">
    <property type="entry name" value="ZnF_C2HC"/>
    <property type="match status" value="2"/>
</dbReference>
<dbReference type="PANTHER" id="PTHR40389:SF2">
    <property type="entry name" value="ENDOGENOUS RETROVIRUS GROUP K MEMBER 24 GAG POLYPROTEIN-RELATED"/>
    <property type="match status" value="1"/>
</dbReference>
<evidence type="ECO:0000259" key="4">
    <source>
        <dbReference type="PROSITE" id="PS50158"/>
    </source>
</evidence>
<proteinExistence type="predicted"/>
<keyword evidence="1" id="KW-0519">Myristate</keyword>
<evidence type="ECO:0000256" key="3">
    <source>
        <dbReference type="SAM" id="MobiDB-lite"/>
    </source>
</evidence>
<dbReference type="InterPro" id="IPR008916">
    <property type="entry name" value="Retrov_capsid_C"/>
</dbReference>
<feature type="domain" description="CCHC-type" evidence="4">
    <location>
        <begin position="74"/>
        <end position="90"/>
    </location>
</feature>
<dbReference type="Proteomes" id="UP000579558">
    <property type="component" value="Unassembled WGS sequence"/>
</dbReference>
<evidence type="ECO:0000313" key="5">
    <source>
        <dbReference type="EMBL" id="NWX25748.1"/>
    </source>
</evidence>
<feature type="non-terminal residue" evidence="5">
    <location>
        <position position="160"/>
    </location>
</feature>
<evidence type="ECO:0000256" key="1">
    <source>
        <dbReference type="ARBA" id="ARBA00022707"/>
    </source>
</evidence>
<organism evidence="5 6">
    <name type="scientific">Notiomystis cincta</name>
    <dbReference type="NCBI Taxonomy" id="366454"/>
    <lineage>
        <taxon>Eukaryota</taxon>
        <taxon>Metazoa</taxon>
        <taxon>Chordata</taxon>
        <taxon>Craniata</taxon>
        <taxon>Vertebrata</taxon>
        <taxon>Euteleostomi</taxon>
        <taxon>Archelosauria</taxon>
        <taxon>Archosauria</taxon>
        <taxon>Dinosauria</taxon>
        <taxon>Saurischia</taxon>
        <taxon>Theropoda</taxon>
        <taxon>Coelurosauria</taxon>
        <taxon>Aves</taxon>
        <taxon>Neognathae</taxon>
        <taxon>Neoaves</taxon>
        <taxon>Telluraves</taxon>
        <taxon>Australaves</taxon>
        <taxon>Passeriformes</taxon>
        <taxon>Notiomystidae</taxon>
        <taxon>Notiomystis</taxon>
    </lineage>
</organism>
<dbReference type="PANTHER" id="PTHR40389">
    <property type="entry name" value="ENDOGENOUS RETROVIRUS GROUP K MEMBER 24 GAG POLYPROTEIN-RELATED"/>
    <property type="match status" value="1"/>
</dbReference>
<dbReference type="EMBL" id="VZRX01001115">
    <property type="protein sequence ID" value="NWX25748.1"/>
    <property type="molecule type" value="Genomic_DNA"/>
</dbReference>
<comment type="caution">
    <text evidence="5">The sequence shown here is derived from an EMBL/GenBank/DDBJ whole genome shotgun (WGS) entry which is preliminary data.</text>
</comment>
<dbReference type="Gene3D" id="4.10.60.10">
    <property type="entry name" value="Zinc finger, CCHC-type"/>
    <property type="match status" value="1"/>
</dbReference>
<dbReference type="OrthoDB" id="9398000at2759"/>
<dbReference type="AlphaFoldDB" id="A0A7K6UT77"/>
<dbReference type="InterPro" id="IPR036875">
    <property type="entry name" value="Znf_CCHC_sf"/>
</dbReference>
<keyword evidence="2" id="KW-0863">Zinc-finger</keyword>
<name>A0A7K6UT77_9PASS</name>
<evidence type="ECO:0000256" key="2">
    <source>
        <dbReference type="PROSITE-ProRule" id="PRU00047"/>
    </source>
</evidence>
<keyword evidence="2" id="KW-0479">Metal-binding</keyword>